<feature type="domain" description="OmpR/PhoB-type" evidence="5">
    <location>
        <begin position="8"/>
        <end position="107"/>
    </location>
</feature>
<name>A0AAD8APG9_BIOPF</name>
<feature type="transmembrane region" description="Helical" evidence="4">
    <location>
        <begin position="155"/>
        <end position="174"/>
    </location>
</feature>
<comment type="similarity">
    <text evidence="1">Belongs to the TolB family.</text>
</comment>
<sequence>MSNSKLLKNRRLYAFSVFSLDTADGLFADGKPVKLAPKVFQTLVFLVENQGRIISKEELFENVWTDTFVEDNALSFNISQLRKALAGYDRQTVFVETIPKRGFRFNVAVAELNPDSENEIVYEKYQTQELIIEEIISENSVEPSLSNSSEISPKIYIPIAIISSVLLIFGFFYLQGQKKDESHLFDSLKPVKLTSWKSTRSNEYGDYRSSHNGNMIAYSSTKEGNAGIFIKQISGGEEIRIADSEWDNFNPIWSPDDQQIAFVSVRERKIGIYICPSLGGTPVLLKQIGEGNAVLRGWSKDGTRIFYEYKGNLFKLDIESKEIGQMTEFEPSAANDKFFSFSPNEDKIAFCDKTDGQTDIWLMETSGQNKKRLTDDADIETEISWHPDNNRLFYSVYRNKNLQINLAYADGREPVQVTRGDSDLQLMNLSPDGTKLFYSVLEDKSDIGALDLSRSKEFEVSNDTDSEFWADVSPDGKSFAYLSNSSKQAIKRLTDSLVIVRPLTDKNKAISFRGSNQRWLPDSRRIAFLRYEQSSKRYDLWTFDLANGEEKQITADGINRSRNRQFSV</sequence>
<comment type="caution">
    <text evidence="6">The sequence shown here is derived from an EMBL/GenBank/DDBJ whole genome shotgun (WGS) entry which is preliminary data.</text>
</comment>
<dbReference type="GO" id="GO:0000160">
    <property type="term" value="P:phosphorelay signal transduction system"/>
    <property type="evidence" value="ECO:0007669"/>
    <property type="project" value="InterPro"/>
</dbReference>
<keyword evidence="4" id="KW-1133">Transmembrane helix</keyword>
<dbReference type="GO" id="GO:0006355">
    <property type="term" value="P:regulation of DNA-templated transcription"/>
    <property type="evidence" value="ECO:0007669"/>
    <property type="project" value="InterPro"/>
</dbReference>
<evidence type="ECO:0000313" key="7">
    <source>
        <dbReference type="Proteomes" id="UP001233172"/>
    </source>
</evidence>
<dbReference type="InterPro" id="IPR011042">
    <property type="entry name" value="6-blade_b-propeller_TolB-like"/>
</dbReference>
<reference evidence="6" key="1">
    <citation type="journal article" date="2023" name="PLoS Negl. Trop. Dis.">
        <title>A genome sequence for Biomphalaria pfeifferi, the major vector snail for the human-infecting parasite Schistosoma mansoni.</title>
        <authorList>
            <person name="Bu L."/>
            <person name="Lu L."/>
            <person name="Laidemitt M.R."/>
            <person name="Zhang S.M."/>
            <person name="Mutuku M."/>
            <person name="Mkoji G."/>
            <person name="Steinauer M."/>
            <person name="Loker E.S."/>
        </authorList>
    </citation>
    <scope>NUCLEOTIDE SEQUENCE</scope>
    <source>
        <strain evidence="6">KasaAsao</strain>
    </source>
</reference>
<dbReference type="PROSITE" id="PS51755">
    <property type="entry name" value="OMPR_PHOB"/>
    <property type="match status" value="1"/>
</dbReference>
<dbReference type="InterPro" id="IPR011659">
    <property type="entry name" value="WD40"/>
</dbReference>
<proteinExistence type="inferred from homology"/>
<keyword evidence="4" id="KW-0472">Membrane</keyword>
<dbReference type="SUPFAM" id="SSF82171">
    <property type="entry name" value="DPP6 N-terminal domain-like"/>
    <property type="match status" value="1"/>
</dbReference>
<dbReference type="SMART" id="SM00862">
    <property type="entry name" value="Trans_reg_C"/>
    <property type="match status" value="1"/>
</dbReference>
<accession>A0AAD8APG9</accession>
<protein>
    <submittedName>
        <fullName evidence="6">PD40 domain-containing protein</fullName>
    </submittedName>
</protein>
<feature type="DNA-binding region" description="OmpR/PhoB-type" evidence="3">
    <location>
        <begin position="8"/>
        <end position="107"/>
    </location>
</feature>
<keyword evidence="4" id="KW-0812">Transmembrane</keyword>
<evidence type="ECO:0000259" key="5">
    <source>
        <dbReference type="PROSITE" id="PS51755"/>
    </source>
</evidence>
<reference evidence="6" key="2">
    <citation type="submission" date="2023-04" db="EMBL/GenBank/DDBJ databases">
        <authorList>
            <person name="Bu L."/>
            <person name="Lu L."/>
            <person name="Laidemitt M.R."/>
            <person name="Zhang S.M."/>
            <person name="Mutuku M."/>
            <person name="Mkoji G."/>
            <person name="Steinauer M."/>
            <person name="Loker E.S."/>
        </authorList>
    </citation>
    <scope>NUCLEOTIDE SEQUENCE</scope>
    <source>
        <strain evidence="6">KasaAsao</strain>
        <tissue evidence="6">Whole Snail</tissue>
    </source>
</reference>
<dbReference type="SUPFAM" id="SSF46894">
    <property type="entry name" value="C-terminal effector domain of the bipartite response regulators"/>
    <property type="match status" value="1"/>
</dbReference>
<evidence type="ECO:0000256" key="3">
    <source>
        <dbReference type="PROSITE-ProRule" id="PRU01091"/>
    </source>
</evidence>
<dbReference type="InterPro" id="IPR016032">
    <property type="entry name" value="Sig_transdc_resp-reg_C-effctor"/>
</dbReference>
<evidence type="ECO:0000256" key="1">
    <source>
        <dbReference type="ARBA" id="ARBA00009820"/>
    </source>
</evidence>
<gene>
    <name evidence="6" type="ORF">Bpfe_031166</name>
</gene>
<evidence type="ECO:0000313" key="6">
    <source>
        <dbReference type="EMBL" id="KAK0039413.1"/>
    </source>
</evidence>
<dbReference type="AlphaFoldDB" id="A0AAD8APG9"/>
<dbReference type="Gene3D" id="1.10.10.10">
    <property type="entry name" value="Winged helix-like DNA-binding domain superfamily/Winged helix DNA-binding domain"/>
    <property type="match status" value="1"/>
</dbReference>
<dbReference type="GO" id="GO:0003677">
    <property type="term" value="F:DNA binding"/>
    <property type="evidence" value="ECO:0007669"/>
    <property type="project" value="UniProtKB-UniRule"/>
</dbReference>
<evidence type="ECO:0000256" key="4">
    <source>
        <dbReference type="SAM" id="Phobius"/>
    </source>
</evidence>
<dbReference type="Gene3D" id="2.120.10.30">
    <property type="entry name" value="TolB, C-terminal domain"/>
    <property type="match status" value="3"/>
</dbReference>
<evidence type="ECO:0000256" key="2">
    <source>
        <dbReference type="ARBA" id="ARBA00023125"/>
    </source>
</evidence>
<dbReference type="InterPro" id="IPR036388">
    <property type="entry name" value="WH-like_DNA-bd_sf"/>
</dbReference>
<organism evidence="6 7">
    <name type="scientific">Biomphalaria pfeifferi</name>
    <name type="common">Bloodfluke planorb</name>
    <name type="synonym">Freshwater snail</name>
    <dbReference type="NCBI Taxonomy" id="112525"/>
    <lineage>
        <taxon>Eukaryota</taxon>
        <taxon>Metazoa</taxon>
        <taxon>Spiralia</taxon>
        <taxon>Lophotrochozoa</taxon>
        <taxon>Mollusca</taxon>
        <taxon>Gastropoda</taxon>
        <taxon>Heterobranchia</taxon>
        <taxon>Euthyneura</taxon>
        <taxon>Panpulmonata</taxon>
        <taxon>Hygrophila</taxon>
        <taxon>Lymnaeoidea</taxon>
        <taxon>Planorbidae</taxon>
        <taxon>Biomphalaria</taxon>
    </lineage>
</organism>
<dbReference type="PANTHER" id="PTHR36842">
    <property type="entry name" value="PROTEIN TOLB HOMOLOG"/>
    <property type="match status" value="1"/>
</dbReference>
<dbReference type="InterPro" id="IPR001867">
    <property type="entry name" value="OmpR/PhoB-type_DNA-bd"/>
</dbReference>
<keyword evidence="7" id="KW-1185">Reference proteome</keyword>
<dbReference type="Pfam" id="PF07676">
    <property type="entry name" value="PD40"/>
    <property type="match status" value="5"/>
</dbReference>
<dbReference type="PANTHER" id="PTHR36842:SF1">
    <property type="entry name" value="PROTEIN TOLB"/>
    <property type="match status" value="1"/>
</dbReference>
<dbReference type="Proteomes" id="UP001233172">
    <property type="component" value="Unassembled WGS sequence"/>
</dbReference>
<keyword evidence="2 3" id="KW-0238">DNA-binding</keyword>
<dbReference type="CDD" id="cd00383">
    <property type="entry name" value="trans_reg_C"/>
    <property type="match status" value="1"/>
</dbReference>
<dbReference type="EMBL" id="JASAOG010000449">
    <property type="protein sequence ID" value="KAK0039413.1"/>
    <property type="molecule type" value="Genomic_DNA"/>
</dbReference>
<dbReference type="Pfam" id="PF00486">
    <property type="entry name" value="Trans_reg_C"/>
    <property type="match status" value="1"/>
</dbReference>